<keyword evidence="4" id="KW-0133">Cell shape</keyword>
<dbReference type="Proteomes" id="UP000254425">
    <property type="component" value="Chromosome"/>
</dbReference>
<dbReference type="PRINTS" id="PR01806">
    <property type="entry name" value="VIRFACTRMVIN"/>
</dbReference>
<sequence length="593" mass="60691">MTELTGAPQGPGAPAPVAPQPPRDQGRFIARAAAVTAALTAAGALAGLVRDQTIAHLFGAGAATDAFLVSWTVPEIAATLLIEDAMALVLVPAFSLALSRRAAAGGDPLATDPVRALLAATLPRLLLALTCLAGLLVLGAPLLVEALAPGLPEHRTAVDCTRLTAVTVLTFGTAGYFSAALRAHRRFVPPAAIYTAYNLGIIATVLALHAAWGVRAAAAGVALGGTLMVLVQLPAFLREMPARREAPKDATLRTGALRTGGPATRTGTPASRTAVLSAATVLAPVALFTLGRQAQVLVERYLASSLPAGAISHLNYAQKVAQIPMVLSLMICTVTFPVVARALADGEHERARRRVERDLTLATLVVLLGAAYVFAYAPQIIELLFQRGAFTAEDTDATASVMRVYALGLLGHSLVGALVRPYFSAGKPTWYPAAVMAVGLLVTTVAGASAAGRWGVYGIAAANAAGITLTAVLLLRALGTGAPRTDAGFRTDAAADASRTGVGARRRRHTRPPLPVSVGLRGVVLTLARLLAAASVAAVAGWAAAPLCGPALPSAAVGALIVPAVFGATAFAAGVPEVSQLLSTVTRRFRHDR</sequence>
<feature type="transmembrane region" description="Helical" evidence="9">
    <location>
        <begin position="125"/>
        <end position="143"/>
    </location>
</feature>
<evidence type="ECO:0000256" key="6">
    <source>
        <dbReference type="ARBA" id="ARBA00022989"/>
    </source>
</evidence>
<evidence type="ECO:0000256" key="9">
    <source>
        <dbReference type="SAM" id="Phobius"/>
    </source>
</evidence>
<dbReference type="KEGG" id="sarm:DVA86_20145"/>
<feature type="transmembrane region" description="Helical" evidence="9">
    <location>
        <begin position="454"/>
        <end position="475"/>
    </location>
</feature>
<comment type="subcellular location">
    <subcellularLocation>
        <location evidence="1">Cell membrane</location>
        <topology evidence="1">Multi-pass membrane protein</topology>
    </subcellularLocation>
</comment>
<feature type="compositionally biased region" description="Low complexity" evidence="8">
    <location>
        <begin position="1"/>
        <end position="10"/>
    </location>
</feature>
<evidence type="ECO:0000256" key="8">
    <source>
        <dbReference type="SAM" id="MobiDB-lite"/>
    </source>
</evidence>
<dbReference type="GO" id="GO:0009252">
    <property type="term" value="P:peptidoglycan biosynthetic process"/>
    <property type="evidence" value="ECO:0007669"/>
    <property type="project" value="UniProtKB-KW"/>
</dbReference>
<proteinExistence type="predicted"/>
<dbReference type="PANTHER" id="PTHR47019:SF1">
    <property type="entry name" value="LIPID II FLIPPASE MURJ"/>
    <property type="match status" value="1"/>
</dbReference>
<gene>
    <name evidence="10" type="ORF">DVA86_20145</name>
</gene>
<feature type="region of interest" description="Disordered" evidence="8">
    <location>
        <begin position="1"/>
        <end position="22"/>
    </location>
</feature>
<evidence type="ECO:0000256" key="2">
    <source>
        <dbReference type="ARBA" id="ARBA00022475"/>
    </source>
</evidence>
<feature type="transmembrane region" description="Helical" evidence="9">
    <location>
        <begin position="274"/>
        <end position="291"/>
    </location>
</feature>
<keyword evidence="7 9" id="KW-0472">Membrane</keyword>
<feature type="transmembrane region" description="Helical" evidence="9">
    <location>
        <begin position="430"/>
        <end position="448"/>
    </location>
</feature>
<dbReference type="EMBL" id="CP031320">
    <property type="protein sequence ID" value="AXK37496.1"/>
    <property type="molecule type" value="Genomic_DNA"/>
</dbReference>
<feature type="compositionally biased region" description="Pro residues" evidence="8">
    <location>
        <begin position="11"/>
        <end position="22"/>
    </location>
</feature>
<name>A0A345Y0T0_9ACTN</name>
<feature type="transmembrane region" description="Helical" evidence="9">
    <location>
        <begin position="518"/>
        <end position="545"/>
    </location>
</feature>
<keyword evidence="5" id="KW-0573">Peptidoglycan synthesis</keyword>
<evidence type="ECO:0000256" key="1">
    <source>
        <dbReference type="ARBA" id="ARBA00004651"/>
    </source>
</evidence>
<dbReference type="GO" id="GO:0015648">
    <property type="term" value="F:lipid-linked peptidoglycan transporter activity"/>
    <property type="evidence" value="ECO:0007669"/>
    <property type="project" value="TreeGrafter"/>
</dbReference>
<dbReference type="PANTHER" id="PTHR47019">
    <property type="entry name" value="LIPID II FLIPPASE MURJ"/>
    <property type="match status" value="1"/>
</dbReference>
<dbReference type="GO" id="GO:0005886">
    <property type="term" value="C:plasma membrane"/>
    <property type="evidence" value="ECO:0007669"/>
    <property type="project" value="UniProtKB-SubCell"/>
</dbReference>
<accession>A0A345Y0T0</accession>
<evidence type="ECO:0000256" key="4">
    <source>
        <dbReference type="ARBA" id="ARBA00022960"/>
    </source>
</evidence>
<dbReference type="GO" id="GO:0034204">
    <property type="term" value="P:lipid translocation"/>
    <property type="evidence" value="ECO:0007669"/>
    <property type="project" value="TreeGrafter"/>
</dbReference>
<feature type="transmembrane region" description="Helical" evidence="9">
    <location>
        <begin position="361"/>
        <end position="381"/>
    </location>
</feature>
<protein>
    <submittedName>
        <fullName evidence="10">Virulence factor MviN</fullName>
    </submittedName>
</protein>
<keyword evidence="6 9" id="KW-1133">Transmembrane helix</keyword>
<evidence type="ECO:0000256" key="3">
    <source>
        <dbReference type="ARBA" id="ARBA00022692"/>
    </source>
</evidence>
<organism evidence="10 11">
    <name type="scientific">Streptomyces armeniacus</name>
    <dbReference type="NCBI Taxonomy" id="83291"/>
    <lineage>
        <taxon>Bacteria</taxon>
        <taxon>Bacillati</taxon>
        <taxon>Actinomycetota</taxon>
        <taxon>Actinomycetes</taxon>
        <taxon>Kitasatosporales</taxon>
        <taxon>Streptomycetaceae</taxon>
        <taxon>Streptomyces</taxon>
    </lineage>
</organism>
<feature type="transmembrane region" description="Helical" evidence="9">
    <location>
        <begin position="551"/>
        <end position="573"/>
    </location>
</feature>
<keyword evidence="3 9" id="KW-0812">Transmembrane</keyword>
<evidence type="ECO:0000256" key="5">
    <source>
        <dbReference type="ARBA" id="ARBA00022984"/>
    </source>
</evidence>
<feature type="transmembrane region" description="Helical" evidence="9">
    <location>
        <begin position="321"/>
        <end position="340"/>
    </location>
</feature>
<dbReference type="Pfam" id="PF03023">
    <property type="entry name" value="MurJ"/>
    <property type="match status" value="1"/>
</dbReference>
<reference evidence="10 11" key="1">
    <citation type="submission" date="2018-07" db="EMBL/GenBank/DDBJ databases">
        <title>Draft genome of the type strain Streptomyces armeniacus ATCC 15676.</title>
        <authorList>
            <person name="Labana P."/>
            <person name="Gosse J.T."/>
            <person name="Boddy C.N."/>
        </authorList>
    </citation>
    <scope>NUCLEOTIDE SEQUENCE [LARGE SCALE GENOMIC DNA]</scope>
    <source>
        <strain evidence="10 11">ATCC 15676</strain>
    </source>
</reference>
<dbReference type="InterPro" id="IPR004268">
    <property type="entry name" value="MurJ"/>
</dbReference>
<feature type="transmembrane region" description="Helical" evidence="9">
    <location>
        <begin position="401"/>
        <end position="423"/>
    </location>
</feature>
<keyword evidence="2" id="KW-1003">Cell membrane</keyword>
<keyword evidence="11" id="KW-1185">Reference proteome</keyword>
<evidence type="ECO:0000256" key="7">
    <source>
        <dbReference type="ARBA" id="ARBA00023136"/>
    </source>
</evidence>
<evidence type="ECO:0000313" key="10">
    <source>
        <dbReference type="EMBL" id="AXK37496.1"/>
    </source>
</evidence>
<feature type="transmembrane region" description="Helical" evidence="9">
    <location>
        <begin position="28"/>
        <end position="49"/>
    </location>
</feature>
<feature type="transmembrane region" description="Helical" evidence="9">
    <location>
        <begin position="193"/>
        <end position="212"/>
    </location>
</feature>
<dbReference type="InterPro" id="IPR051050">
    <property type="entry name" value="Lipid_II_flippase_MurJ/MviN"/>
</dbReference>
<evidence type="ECO:0000313" key="11">
    <source>
        <dbReference type="Proteomes" id="UP000254425"/>
    </source>
</evidence>
<dbReference type="GO" id="GO:0008360">
    <property type="term" value="P:regulation of cell shape"/>
    <property type="evidence" value="ECO:0007669"/>
    <property type="project" value="UniProtKB-KW"/>
</dbReference>
<feature type="transmembrane region" description="Helical" evidence="9">
    <location>
        <begin position="163"/>
        <end position="181"/>
    </location>
</feature>
<feature type="transmembrane region" description="Helical" evidence="9">
    <location>
        <begin position="218"/>
        <end position="237"/>
    </location>
</feature>
<dbReference type="AlphaFoldDB" id="A0A345Y0T0"/>